<keyword evidence="4" id="KW-1185">Reference proteome</keyword>
<reference evidence="3 4" key="1">
    <citation type="submission" date="2016-11" db="EMBL/GenBank/DDBJ databases">
        <title>The macronuclear genome of Stentor coeruleus: a giant cell with tiny introns.</title>
        <authorList>
            <person name="Slabodnick M."/>
            <person name="Ruby J.G."/>
            <person name="Reiff S.B."/>
            <person name="Swart E.C."/>
            <person name="Gosai S."/>
            <person name="Prabakaran S."/>
            <person name="Witkowska E."/>
            <person name="Larue G.E."/>
            <person name="Fisher S."/>
            <person name="Freeman R.M."/>
            <person name="Gunawardena J."/>
            <person name="Chu W."/>
            <person name="Stover N.A."/>
            <person name="Gregory B.D."/>
            <person name="Nowacki M."/>
            <person name="Derisi J."/>
            <person name="Roy S.W."/>
            <person name="Marshall W.F."/>
            <person name="Sood P."/>
        </authorList>
    </citation>
    <scope>NUCLEOTIDE SEQUENCE [LARGE SCALE GENOMIC DNA]</scope>
    <source>
        <strain evidence="3">WM001</strain>
    </source>
</reference>
<protein>
    <submittedName>
        <fullName evidence="3">Uncharacterized protein</fullName>
    </submittedName>
</protein>
<gene>
    <name evidence="3" type="ORF">SteCoe_17951</name>
</gene>
<organism evidence="3 4">
    <name type="scientific">Stentor coeruleus</name>
    <dbReference type="NCBI Taxonomy" id="5963"/>
    <lineage>
        <taxon>Eukaryota</taxon>
        <taxon>Sar</taxon>
        <taxon>Alveolata</taxon>
        <taxon>Ciliophora</taxon>
        <taxon>Postciliodesmatophora</taxon>
        <taxon>Heterotrichea</taxon>
        <taxon>Heterotrichida</taxon>
        <taxon>Stentoridae</taxon>
        <taxon>Stentor</taxon>
    </lineage>
</organism>
<proteinExistence type="predicted"/>
<evidence type="ECO:0000313" key="3">
    <source>
        <dbReference type="EMBL" id="OMJ81545.1"/>
    </source>
</evidence>
<evidence type="ECO:0000313" key="4">
    <source>
        <dbReference type="Proteomes" id="UP000187209"/>
    </source>
</evidence>
<comment type="caution">
    <text evidence="3">The sequence shown here is derived from an EMBL/GenBank/DDBJ whole genome shotgun (WGS) entry which is preliminary data.</text>
</comment>
<accession>A0A1R2BY41</accession>
<dbReference type="AlphaFoldDB" id="A0A1R2BY41"/>
<sequence length="377" mass="44597">MNESSNSDSDFWQSFNENPILSFSHKKPQENNLSLENDNPEPPRPNSQIPNKKPEITQKQLKLWDFDKQKSTFERLRNSGLQRLTEERIRAENLTIKEALPEIKEFHYALEKKFLGMNEEIMRMHEELIRINRDNECLKDKIKSQRLVASISERQPKKVKIFYITPDNSNLLKNLKILEPQVVCLREVLGACKKESIRGKETVNKLEEELLVIQNNHKVHTEKLEKSYMEQESVILKESKDLREKFEEYKEKSEKEIEIRDIVYKRQQAFIEKLWEDLGTSKFIFNNPTLRVSFLNRSRDSESQSRCASPALVLSQRRAGMQSRLTKNTDYTEMTTLPQSRPVTRERRYTKLRISEDLESSLSIQRITTKRSSTPYR</sequence>
<feature type="region of interest" description="Disordered" evidence="2">
    <location>
        <begin position="20"/>
        <end position="55"/>
    </location>
</feature>
<evidence type="ECO:0000256" key="2">
    <source>
        <dbReference type="SAM" id="MobiDB-lite"/>
    </source>
</evidence>
<evidence type="ECO:0000256" key="1">
    <source>
        <dbReference type="SAM" id="Coils"/>
    </source>
</evidence>
<feature type="coiled-coil region" evidence="1">
    <location>
        <begin position="203"/>
        <end position="256"/>
    </location>
</feature>
<dbReference type="EMBL" id="MPUH01000376">
    <property type="protein sequence ID" value="OMJ81545.1"/>
    <property type="molecule type" value="Genomic_DNA"/>
</dbReference>
<dbReference type="Proteomes" id="UP000187209">
    <property type="component" value="Unassembled WGS sequence"/>
</dbReference>
<keyword evidence="1" id="KW-0175">Coiled coil</keyword>
<name>A0A1R2BY41_9CILI</name>